<organism evidence="2 3">
    <name type="scientific">Neomesorhizobium albiziae</name>
    <dbReference type="NCBI Taxonomy" id="335020"/>
    <lineage>
        <taxon>Bacteria</taxon>
        <taxon>Pseudomonadati</taxon>
        <taxon>Pseudomonadota</taxon>
        <taxon>Alphaproteobacteria</taxon>
        <taxon>Hyphomicrobiales</taxon>
        <taxon>Phyllobacteriaceae</taxon>
        <taxon>Neomesorhizobium</taxon>
    </lineage>
</organism>
<dbReference type="Proteomes" id="UP000323300">
    <property type="component" value="Unassembled WGS sequence"/>
</dbReference>
<dbReference type="PROSITE" id="PS51257">
    <property type="entry name" value="PROKAR_LIPOPROTEIN"/>
    <property type="match status" value="1"/>
</dbReference>
<evidence type="ECO:0000313" key="3">
    <source>
        <dbReference type="Proteomes" id="UP000323300"/>
    </source>
</evidence>
<protein>
    <submittedName>
        <fullName evidence="2">Uncharacterized protein</fullName>
    </submittedName>
</protein>
<accession>A0A1I4B3V2</accession>
<evidence type="ECO:0000313" key="2">
    <source>
        <dbReference type="EMBL" id="SFK62579.1"/>
    </source>
</evidence>
<name>A0A1I4B3V2_9HYPH</name>
<dbReference type="EMBL" id="FOSL01000009">
    <property type="protein sequence ID" value="SFK62579.1"/>
    <property type="molecule type" value="Genomic_DNA"/>
</dbReference>
<evidence type="ECO:0000256" key="1">
    <source>
        <dbReference type="SAM" id="MobiDB-lite"/>
    </source>
</evidence>
<dbReference type="OrthoDB" id="7835439at2"/>
<proteinExistence type="predicted"/>
<feature type="region of interest" description="Disordered" evidence="1">
    <location>
        <begin position="133"/>
        <end position="231"/>
    </location>
</feature>
<dbReference type="AlphaFoldDB" id="A0A1I4B3V2"/>
<reference evidence="2 3" key="1">
    <citation type="submission" date="2016-10" db="EMBL/GenBank/DDBJ databases">
        <authorList>
            <person name="Varghese N."/>
            <person name="Submissions S."/>
        </authorList>
    </citation>
    <scope>NUCLEOTIDE SEQUENCE [LARGE SCALE GENOMIC DNA]</scope>
    <source>
        <strain evidence="2 3">DSM 21822</strain>
    </source>
</reference>
<feature type="compositionally biased region" description="Polar residues" evidence="1">
    <location>
        <begin position="146"/>
        <end position="162"/>
    </location>
</feature>
<gene>
    <name evidence="2" type="ORF">SAMN04488498_109119</name>
</gene>
<dbReference type="RefSeq" id="WP_149761154.1">
    <property type="nucleotide sequence ID" value="NZ_BSPE01000078.1"/>
</dbReference>
<keyword evidence="3" id="KW-1185">Reference proteome</keyword>
<sequence>MADKYRARLWLGAPLVASSLMLGGCMGSPTYGTDKTSTAQLASDLTGILSIAPKPRNPIDYKPRPELVKPAPGTAANAVLPAPQQSVAAASNPAWPESPEARRARIRAEATANQNNPNYEPPIIQDVAVASANSTPGAGLPEKGNDSGSNQSIRRPEFTNTREAYKARLAETKQGSETSRKYLSEPPLVYRAPAATAPSGDIGEDEYKKERRAKAAARKGNWSWRQLIPGT</sequence>